<evidence type="ECO:0000313" key="3">
    <source>
        <dbReference type="Proteomes" id="UP000562045"/>
    </source>
</evidence>
<dbReference type="Pfam" id="PF01243">
    <property type="entry name" value="PNPOx_N"/>
    <property type="match status" value="1"/>
</dbReference>
<dbReference type="EMBL" id="JACBZM010000001">
    <property type="protein sequence ID" value="NYI47284.1"/>
    <property type="molecule type" value="Genomic_DNA"/>
</dbReference>
<dbReference type="Gene3D" id="2.30.110.10">
    <property type="entry name" value="Electron Transport, Fmn-binding Protein, Chain A"/>
    <property type="match status" value="1"/>
</dbReference>
<sequence length="153" mass="16620">MGTDNHAHARQLLDANRYVTIATADEQGSPWATPVWFAPDGLDRILWLSWPGSRHSQLIASRPEIALTVFDSTVVPGNAAALYATARAALCPDDLLDHNLSVLNERSVAQGLPAFTAAQVSPPARLRLYAADLVDVWVLDQDADVDQRAVVPR</sequence>
<evidence type="ECO:0000259" key="1">
    <source>
        <dbReference type="Pfam" id="PF01243"/>
    </source>
</evidence>
<name>A0A7Y9ZKU2_9ACTN</name>
<feature type="domain" description="Pyridoxamine 5'-phosphate oxidase N-terminal" evidence="1">
    <location>
        <begin position="8"/>
        <end position="118"/>
    </location>
</feature>
<protein>
    <recommendedName>
        <fullName evidence="1">Pyridoxamine 5'-phosphate oxidase N-terminal domain-containing protein</fullName>
    </recommendedName>
</protein>
<comment type="caution">
    <text evidence="2">The sequence shown here is derived from an EMBL/GenBank/DDBJ whole genome shotgun (WGS) entry which is preliminary data.</text>
</comment>
<dbReference type="RefSeq" id="WP_179651229.1">
    <property type="nucleotide sequence ID" value="NZ_JACBZM010000001.1"/>
</dbReference>
<organism evidence="2 3">
    <name type="scientific">Nocardioides aromaticivorans</name>
    <dbReference type="NCBI Taxonomy" id="200618"/>
    <lineage>
        <taxon>Bacteria</taxon>
        <taxon>Bacillati</taxon>
        <taxon>Actinomycetota</taxon>
        <taxon>Actinomycetes</taxon>
        <taxon>Propionibacteriales</taxon>
        <taxon>Nocardioidaceae</taxon>
        <taxon>Nocardioides</taxon>
    </lineage>
</organism>
<dbReference type="Proteomes" id="UP000562045">
    <property type="component" value="Unassembled WGS sequence"/>
</dbReference>
<dbReference type="InterPro" id="IPR011576">
    <property type="entry name" value="Pyridox_Oxase_N"/>
</dbReference>
<proteinExistence type="predicted"/>
<dbReference type="AlphaFoldDB" id="A0A7Y9ZKU2"/>
<dbReference type="SUPFAM" id="SSF50475">
    <property type="entry name" value="FMN-binding split barrel"/>
    <property type="match status" value="1"/>
</dbReference>
<dbReference type="InterPro" id="IPR012349">
    <property type="entry name" value="Split_barrel_FMN-bd"/>
</dbReference>
<evidence type="ECO:0000313" key="2">
    <source>
        <dbReference type="EMBL" id="NYI47284.1"/>
    </source>
</evidence>
<reference evidence="2 3" key="1">
    <citation type="submission" date="2020-07" db="EMBL/GenBank/DDBJ databases">
        <title>Sequencing the genomes of 1000 actinobacteria strains.</title>
        <authorList>
            <person name="Klenk H.-P."/>
        </authorList>
    </citation>
    <scope>NUCLEOTIDE SEQUENCE [LARGE SCALE GENOMIC DNA]</scope>
    <source>
        <strain evidence="2 3">DSM 15131</strain>
    </source>
</reference>
<gene>
    <name evidence="2" type="ORF">BJ993_004364</name>
</gene>
<accession>A0A7Y9ZKU2</accession>